<dbReference type="AlphaFoldDB" id="A0A7D8V5Z8"/>
<evidence type="ECO:0000313" key="14">
    <source>
        <dbReference type="EMBL" id="TXT15768.1"/>
    </source>
</evidence>
<sequence>MSGRNTKITMSELKLRRLVENNHRLREELSRPRVMVSLSSLSLINYCRETSDPLLPAIWGPLGKGEDPYAPVEAESCCTSESGGGGGRWEAEHGLLSCPSLTGCAMRAAHPRQSCKPGRLPPDNNPPTTSVQTAPPHPPCTIATVPIVFLPITFTTRSPAAALLTVLSILIVLVVVLNVRMQSMPCAAMSLI</sequence>
<evidence type="ECO:0000259" key="13">
    <source>
        <dbReference type="SMART" id="SM01224"/>
    </source>
</evidence>
<comment type="similarity">
    <text evidence="2">Belongs to the G protein gamma family.</text>
</comment>
<dbReference type="SUPFAM" id="SSF48670">
    <property type="entry name" value="Transducin (heterotrimeric G protein), gamma chain"/>
    <property type="match status" value="1"/>
</dbReference>
<keyword evidence="15" id="KW-1185">Reference proteome</keyword>
<comment type="subunit">
    <text evidence="3">G proteins are composed of 3 units, alpha, beta and gamma.</text>
</comment>
<dbReference type="GO" id="GO:0000750">
    <property type="term" value="P:pheromone-dependent signal transduction involved in conjugation with cellular fusion"/>
    <property type="evidence" value="ECO:0007669"/>
    <property type="project" value="InterPro"/>
</dbReference>
<evidence type="ECO:0000256" key="2">
    <source>
        <dbReference type="ARBA" id="ARBA00007431"/>
    </source>
</evidence>
<dbReference type="PANTHER" id="PTHR28189">
    <property type="entry name" value="GUANINE NUCLEOTIDE-BINDING PROTEIN SUBUNIT GAMMA"/>
    <property type="match status" value="1"/>
</dbReference>
<evidence type="ECO:0000256" key="9">
    <source>
        <dbReference type="ARBA" id="ARBA00023288"/>
    </source>
</evidence>
<keyword evidence="12" id="KW-0812">Transmembrane</keyword>
<dbReference type="Proteomes" id="UP000473826">
    <property type="component" value="Unassembled WGS sequence"/>
</dbReference>
<keyword evidence="8" id="KW-0807">Transducer</keyword>
<reference evidence="14 15" key="1">
    <citation type="journal article" date="2019" name="PLoS Genet.">
        <title>Convergent evolution of linked mating-type loci in basidiomycete fungi.</title>
        <authorList>
            <person name="Sun S."/>
            <person name="Coelho M.A."/>
            <person name="Heitman J."/>
            <person name="Nowrousian M."/>
        </authorList>
    </citation>
    <scope>NUCLEOTIDE SEQUENCE [LARGE SCALE GENOMIC DNA]</scope>
    <source>
        <strain evidence="14 15">CBS 4282</strain>
    </source>
</reference>
<feature type="transmembrane region" description="Helical" evidence="12">
    <location>
        <begin position="160"/>
        <end position="179"/>
    </location>
</feature>
<dbReference type="GO" id="GO:0031681">
    <property type="term" value="F:G-protein beta-subunit binding"/>
    <property type="evidence" value="ECO:0007669"/>
    <property type="project" value="InterPro"/>
</dbReference>
<evidence type="ECO:0000256" key="6">
    <source>
        <dbReference type="ARBA" id="ARBA00023136"/>
    </source>
</evidence>
<evidence type="ECO:0000256" key="12">
    <source>
        <dbReference type="SAM" id="Phobius"/>
    </source>
</evidence>
<proteinExistence type="inferred from homology"/>
<dbReference type="GO" id="GO:0007186">
    <property type="term" value="P:G protein-coupled receptor signaling pathway"/>
    <property type="evidence" value="ECO:0007669"/>
    <property type="project" value="InterPro"/>
</dbReference>
<keyword evidence="9" id="KW-0449">Lipoprotein</keyword>
<evidence type="ECO:0000256" key="1">
    <source>
        <dbReference type="ARBA" id="ARBA00004170"/>
    </source>
</evidence>
<dbReference type="InterPro" id="IPR036284">
    <property type="entry name" value="GGL_sf"/>
</dbReference>
<evidence type="ECO:0000256" key="11">
    <source>
        <dbReference type="SAM" id="MobiDB-lite"/>
    </source>
</evidence>
<evidence type="ECO:0000256" key="7">
    <source>
        <dbReference type="ARBA" id="ARBA00023139"/>
    </source>
</evidence>
<gene>
    <name evidence="14" type="ORF">VHUM_00271</name>
</gene>
<accession>A0A7D8V5Z8</accession>
<feature type="domain" description="G protein gamma" evidence="13">
    <location>
        <begin position="11"/>
        <end position="81"/>
    </location>
</feature>
<feature type="region of interest" description="Disordered" evidence="11">
    <location>
        <begin position="112"/>
        <end position="136"/>
    </location>
</feature>
<protein>
    <recommendedName>
        <fullName evidence="4">Guanine nucleotide-binding protein subunit gamma</fullName>
    </recommendedName>
</protein>
<comment type="caution">
    <text evidence="14">The sequence shown here is derived from an EMBL/GenBank/DDBJ whole genome shotgun (WGS) entry which is preliminary data.</text>
</comment>
<dbReference type="OrthoDB" id="19232at2759"/>
<evidence type="ECO:0000256" key="5">
    <source>
        <dbReference type="ARBA" id="ARBA00022481"/>
    </source>
</evidence>
<evidence type="ECO:0000256" key="3">
    <source>
        <dbReference type="ARBA" id="ARBA00011581"/>
    </source>
</evidence>
<dbReference type="SMART" id="SM01224">
    <property type="entry name" value="G_gamma"/>
    <property type="match status" value="1"/>
</dbReference>
<evidence type="ECO:0000256" key="10">
    <source>
        <dbReference type="ARBA" id="ARBA00023289"/>
    </source>
</evidence>
<evidence type="ECO:0000256" key="4">
    <source>
        <dbReference type="ARBA" id="ARBA00016111"/>
    </source>
</evidence>
<keyword evidence="7" id="KW-0564">Palmitate</keyword>
<keyword evidence="12" id="KW-1133">Transmembrane helix</keyword>
<name>A0A7D8V5Z8_VANHU</name>
<evidence type="ECO:0000313" key="15">
    <source>
        <dbReference type="Proteomes" id="UP000473826"/>
    </source>
</evidence>
<keyword evidence="10" id="KW-0636">Prenylation</keyword>
<dbReference type="InterPro" id="IPR041848">
    <property type="entry name" value="Ste18_fungal"/>
</dbReference>
<dbReference type="Gene3D" id="4.10.260.10">
    <property type="entry name" value="Transducin (heterotrimeric G protein), gamma chain"/>
    <property type="match status" value="1"/>
</dbReference>
<dbReference type="GO" id="GO:0005834">
    <property type="term" value="C:heterotrimeric G-protein complex"/>
    <property type="evidence" value="ECO:0007669"/>
    <property type="project" value="TreeGrafter"/>
</dbReference>
<dbReference type="FunFam" id="4.10.260.10:FF:000003">
    <property type="entry name" value="G-protein complex gamma subunit Ste18/GpgA"/>
    <property type="match status" value="1"/>
</dbReference>
<dbReference type="InterPro" id="IPR015898">
    <property type="entry name" value="G-protein_gamma-like_dom"/>
</dbReference>
<dbReference type="PANTHER" id="PTHR28189:SF1">
    <property type="entry name" value="GUANINE NUCLEOTIDE-BINDING PROTEIN SUBUNIT GAMMA"/>
    <property type="match status" value="1"/>
</dbReference>
<dbReference type="EMBL" id="QKWK01000001">
    <property type="protein sequence ID" value="TXT15768.1"/>
    <property type="molecule type" value="Genomic_DNA"/>
</dbReference>
<keyword evidence="6 12" id="KW-0472">Membrane</keyword>
<keyword evidence="5" id="KW-0488">Methylation</keyword>
<dbReference type="Pfam" id="PF00631">
    <property type="entry name" value="G-gamma"/>
    <property type="match status" value="1"/>
</dbReference>
<evidence type="ECO:0000256" key="8">
    <source>
        <dbReference type="ARBA" id="ARBA00023224"/>
    </source>
</evidence>
<organism evidence="14 15">
    <name type="scientific">Vanrija humicola</name>
    <name type="common">Yeast</name>
    <name type="synonym">Cryptococcus humicola</name>
    <dbReference type="NCBI Taxonomy" id="5417"/>
    <lineage>
        <taxon>Eukaryota</taxon>
        <taxon>Fungi</taxon>
        <taxon>Dikarya</taxon>
        <taxon>Basidiomycota</taxon>
        <taxon>Agaricomycotina</taxon>
        <taxon>Tremellomycetes</taxon>
        <taxon>Trichosporonales</taxon>
        <taxon>Trichosporonaceae</taxon>
        <taxon>Vanrija</taxon>
    </lineage>
</organism>
<comment type="subcellular location">
    <subcellularLocation>
        <location evidence="1">Membrane</location>
        <topology evidence="1">Peripheral membrane protein</topology>
    </subcellularLocation>
</comment>